<dbReference type="GO" id="GO:0005886">
    <property type="term" value="C:plasma membrane"/>
    <property type="evidence" value="ECO:0007669"/>
    <property type="project" value="TreeGrafter"/>
</dbReference>
<keyword evidence="1" id="KW-0472">Membrane</keyword>
<dbReference type="OrthoDB" id="9342495at2"/>
<accession>A0A2N3PVN8</accession>
<organism evidence="2 3">
    <name type="scientific">Telmatospirillum siberiense</name>
    <dbReference type="NCBI Taxonomy" id="382514"/>
    <lineage>
        <taxon>Bacteria</taxon>
        <taxon>Pseudomonadati</taxon>
        <taxon>Pseudomonadota</taxon>
        <taxon>Alphaproteobacteria</taxon>
        <taxon>Rhodospirillales</taxon>
        <taxon>Rhodospirillaceae</taxon>
        <taxon>Telmatospirillum</taxon>
    </lineage>
</organism>
<name>A0A2N3PVN8_9PROT</name>
<feature type="transmembrane region" description="Helical" evidence="1">
    <location>
        <begin position="447"/>
        <end position="470"/>
    </location>
</feature>
<comment type="caution">
    <text evidence="2">The sequence shown here is derived from an EMBL/GenBank/DDBJ whole genome shotgun (WGS) entry which is preliminary data.</text>
</comment>
<dbReference type="RefSeq" id="WP_101250759.1">
    <property type="nucleotide sequence ID" value="NZ_PIUM01000011.1"/>
</dbReference>
<dbReference type="Pfam" id="PF02667">
    <property type="entry name" value="SCFA_trans"/>
    <property type="match status" value="1"/>
</dbReference>
<dbReference type="Proteomes" id="UP000233293">
    <property type="component" value="Unassembled WGS sequence"/>
</dbReference>
<feature type="transmembrane region" description="Helical" evidence="1">
    <location>
        <begin position="324"/>
        <end position="346"/>
    </location>
</feature>
<gene>
    <name evidence="2" type="ORF">CWS72_11540</name>
</gene>
<proteinExistence type="predicted"/>
<evidence type="ECO:0000256" key="1">
    <source>
        <dbReference type="SAM" id="Phobius"/>
    </source>
</evidence>
<evidence type="ECO:0000313" key="2">
    <source>
        <dbReference type="EMBL" id="PKU24473.1"/>
    </source>
</evidence>
<dbReference type="EMBL" id="PIUM01000011">
    <property type="protein sequence ID" value="PKU24473.1"/>
    <property type="molecule type" value="Genomic_DNA"/>
</dbReference>
<sequence>MTNMSKNDGTAASPQLGLMARWAIGFTGWAERWYPDSFVFAALAVIVVAVADLALGAKPMEVAASFGGGFWTMIPFTMQMTIVVISGYVVATSAPVSRFVDTIAGIPKTARGAIAFVAFMSMAASFLNYALSLIFGGLLVLALARRTDLKMDYRAATGAAYLGLGATWALGLNSSAAQLQANAASLPKAISDITGVIPFSQTIGLWQSMLMALIIVIVSVAISYFSAPTGGQVRTAVDMGIDLSRPVETRKAVLRPGEWLEQSPLISVVIALLGIGFLWSEFATKDPLTAISNLNTYNLLFLIIGLLLHWRLRNFLAAVAKAVPSTGGILIQFPLYGAAAALLTGVKGGDGVTISHHLANFFVNIASADSFPVVIGIYSAILGFLVPSGGGKWIVEAPYVMQAAKDLHTHLGWAVEVYNAAEALPNLINPFWMLPLLGIVGLKARDVVGFTFTQFVFHVPVVLFLLWLLAKTLPV</sequence>
<protein>
    <submittedName>
        <fullName evidence="2">Short chain fatty acid transporter</fullName>
    </submittedName>
</protein>
<feature type="transmembrane region" description="Helical" evidence="1">
    <location>
        <begin position="209"/>
        <end position="227"/>
    </location>
</feature>
<feature type="transmembrane region" description="Helical" evidence="1">
    <location>
        <begin position="264"/>
        <end position="282"/>
    </location>
</feature>
<feature type="transmembrane region" description="Helical" evidence="1">
    <location>
        <begin position="358"/>
        <end position="386"/>
    </location>
</feature>
<feature type="transmembrane region" description="Helical" evidence="1">
    <location>
        <begin position="111"/>
        <end position="144"/>
    </location>
</feature>
<dbReference type="InterPro" id="IPR006160">
    <property type="entry name" value="SCFA_transpt_AtoE"/>
</dbReference>
<keyword evidence="1" id="KW-0812">Transmembrane</keyword>
<feature type="transmembrane region" description="Helical" evidence="1">
    <location>
        <begin position="69"/>
        <end position="91"/>
    </location>
</feature>
<dbReference type="PANTHER" id="PTHR41983:SF2">
    <property type="entry name" value="SHORT-CHAIN FATTY ACID TRANSPORTER-RELATED"/>
    <property type="match status" value="1"/>
</dbReference>
<reference evidence="3" key="1">
    <citation type="submission" date="2017-12" db="EMBL/GenBank/DDBJ databases">
        <title>Draft genome sequence of Telmatospirillum siberiense 26-4b1T, an acidotolerant peatland alphaproteobacterium potentially involved in sulfur cycling.</title>
        <authorList>
            <person name="Hausmann B."/>
            <person name="Pjevac P."/>
            <person name="Schreck K."/>
            <person name="Herbold C.W."/>
            <person name="Daims H."/>
            <person name="Wagner M."/>
            <person name="Pester M."/>
            <person name="Loy A."/>
        </authorList>
    </citation>
    <scope>NUCLEOTIDE SEQUENCE [LARGE SCALE GENOMIC DNA]</scope>
    <source>
        <strain evidence="3">26-4b1</strain>
    </source>
</reference>
<evidence type="ECO:0000313" key="3">
    <source>
        <dbReference type="Proteomes" id="UP000233293"/>
    </source>
</evidence>
<feature type="transmembrane region" description="Helical" evidence="1">
    <location>
        <begin position="38"/>
        <end position="57"/>
    </location>
</feature>
<dbReference type="AlphaFoldDB" id="A0A2N3PVN8"/>
<keyword evidence="1" id="KW-1133">Transmembrane helix</keyword>
<feature type="transmembrane region" description="Helical" evidence="1">
    <location>
        <begin position="294"/>
        <end position="312"/>
    </location>
</feature>
<dbReference type="PANTHER" id="PTHR41983">
    <property type="entry name" value="SHORT-CHAIN FATTY ACID TRANSPORTER-RELATED"/>
    <property type="match status" value="1"/>
</dbReference>
<keyword evidence="3" id="KW-1185">Reference proteome</keyword>